<protein>
    <submittedName>
        <fullName evidence="1">Uncharacterized protein</fullName>
    </submittedName>
</protein>
<gene>
    <name evidence="1" type="ORF">Patl1_32172</name>
</gene>
<dbReference type="Proteomes" id="UP001164250">
    <property type="component" value="Chromosome 9"/>
</dbReference>
<proteinExistence type="predicted"/>
<evidence type="ECO:0000313" key="2">
    <source>
        <dbReference type="Proteomes" id="UP001164250"/>
    </source>
</evidence>
<comment type="caution">
    <text evidence="1">The sequence shown here is derived from an EMBL/GenBank/DDBJ whole genome shotgun (WGS) entry which is preliminary data.</text>
</comment>
<keyword evidence="2" id="KW-1185">Reference proteome</keyword>
<evidence type="ECO:0000313" key="1">
    <source>
        <dbReference type="EMBL" id="KAJ0088249.1"/>
    </source>
</evidence>
<organism evidence="1 2">
    <name type="scientific">Pistacia atlantica</name>
    <dbReference type="NCBI Taxonomy" id="434234"/>
    <lineage>
        <taxon>Eukaryota</taxon>
        <taxon>Viridiplantae</taxon>
        <taxon>Streptophyta</taxon>
        <taxon>Embryophyta</taxon>
        <taxon>Tracheophyta</taxon>
        <taxon>Spermatophyta</taxon>
        <taxon>Magnoliopsida</taxon>
        <taxon>eudicotyledons</taxon>
        <taxon>Gunneridae</taxon>
        <taxon>Pentapetalae</taxon>
        <taxon>rosids</taxon>
        <taxon>malvids</taxon>
        <taxon>Sapindales</taxon>
        <taxon>Anacardiaceae</taxon>
        <taxon>Pistacia</taxon>
    </lineage>
</organism>
<dbReference type="EMBL" id="CM047905">
    <property type="protein sequence ID" value="KAJ0088249.1"/>
    <property type="molecule type" value="Genomic_DNA"/>
</dbReference>
<sequence length="397" mass="44324">MVLRCKGFSQEQQERALNGLTQEVADLPLNSVNNQTPSQNDAQKSKGQKANGNKRANQIINFILIVNSYSYVNELEHFVKQINGVKSVKGDRNSVRLEVMGKVDPLKVKEMVERETKKKVELEFPSAEMEGDSYENKGTEAKLKKRIKTVHKNDIANKKTEERLFVLKIKLCCDSCNQKLRKNLKIKGLDILAMDVVKDLVKVKGKADLTELRSYMKTKLKKDVEIVIPTEVMVPVKKGNGTTKKKEKFASNIDKNDKDAGATNKKDKGTAVSEKYQDTGTVNEKINGIAGVYEKHEGSATINEPDKDKNGGIKNRKDVDNDREMKSKTFKAIGGERNGGEGGKKEEAELKNKASDSAGGGNREEYGSSTNKLNPGMYYTQYDNAYGYWNEDPLATL</sequence>
<name>A0ACC1ANI3_9ROSI</name>
<reference evidence="2" key="1">
    <citation type="journal article" date="2023" name="G3 (Bethesda)">
        <title>Genome assembly and association tests identify interacting loci associated with vigor, precocity, and sex in interspecific pistachio rootstocks.</title>
        <authorList>
            <person name="Palmer W."/>
            <person name="Jacygrad E."/>
            <person name="Sagayaradj S."/>
            <person name="Cavanaugh K."/>
            <person name="Han R."/>
            <person name="Bertier L."/>
            <person name="Beede B."/>
            <person name="Kafkas S."/>
            <person name="Golino D."/>
            <person name="Preece J."/>
            <person name="Michelmore R."/>
        </authorList>
    </citation>
    <scope>NUCLEOTIDE SEQUENCE [LARGE SCALE GENOMIC DNA]</scope>
</reference>
<accession>A0ACC1ANI3</accession>